<dbReference type="AlphaFoldDB" id="A0A928VKG6"/>
<dbReference type="PANTHER" id="PTHR43646">
    <property type="entry name" value="GLYCOSYLTRANSFERASE"/>
    <property type="match status" value="1"/>
</dbReference>
<dbReference type="SUPFAM" id="SSF53448">
    <property type="entry name" value="Nucleotide-diphospho-sugar transferases"/>
    <property type="match status" value="1"/>
</dbReference>
<dbReference type="InterPro" id="IPR001173">
    <property type="entry name" value="Glyco_trans_2-like"/>
</dbReference>
<feature type="transmembrane region" description="Helical" evidence="1">
    <location>
        <begin position="300"/>
        <end position="323"/>
    </location>
</feature>
<dbReference type="CDD" id="cd04179">
    <property type="entry name" value="DPM_DPG-synthase_like"/>
    <property type="match status" value="1"/>
</dbReference>
<sequence length="404" mass="44679">MATVLTIAVLSLMIWLYLLSFRGQFWRVKPVLFDRGQFPLPPRTAALPSVAIIIPARNEAAILPESFPPLLQQDYAGDYRIYLVDDQSADHTGEIAQELASDCPVPVTVIESQPLPAGWTGKLWALHQGIAAATEEDAPDYLLLTDADIGHHPASLTRLINKAVAEQRDLVSLMVKLRCTSGWEKLLIPAFVFFFAQLYPFTWVNQPDKATAAAAGGCSLVRRSALEEIGGIAALKDALIDDCTLAYKIKHRDAKGNDRFHNIWLGVTQEIHSLRPYENLDSIWQMVARTAYTQLNYSPLLLVGTLIGMCLVYLAAPIGIVLGVVLHQPIIFGVALSTYALMSISYIPINQFYKTAWFYPLCLPFIGLLYSLMTVDSARQHWQGKGGNWKGRTYEAQMGGDASG</sequence>
<organism evidence="3 4">
    <name type="scientific">Romeriopsis navalis LEGE 11480</name>
    <dbReference type="NCBI Taxonomy" id="2777977"/>
    <lineage>
        <taxon>Bacteria</taxon>
        <taxon>Bacillati</taxon>
        <taxon>Cyanobacteriota</taxon>
        <taxon>Cyanophyceae</taxon>
        <taxon>Leptolyngbyales</taxon>
        <taxon>Leptolyngbyaceae</taxon>
        <taxon>Romeriopsis</taxon>
        <taxon>Romeriopsis navalis</taxon>
    </lineage>
</organism>
<reference evidence="3" key="1">
    <citation type="submission" date="2020-10" db="EMBL/GenBank/DDBJ databases">
        <authorList>
            <person name="Castelo-Branco R."/>
            <person name="Eusebio N."/>
            <person name="Adriana R."/>
            <person name="Vieira A."/>
            <person name="Brugerolle De Fraissinette N."/>
            <person name="Rezende De Castro R."/>
            <person name="Schneider M.P."/>
            <person name="Vasconcelos V."/>
            <person name="Leao P.N."/>
        </authorList>
    </citation>
    <scope>NUCLEOTIDE SEQUENCE</scope>
    <source>
        <strain evidence="3">LEGE 11480</strain>
    </source>
</reference>
<evidence type="ECO:0000256" key="1">
    <source>
        <dbReference type="SAM" id="Phobius"/>
    </source>
</evidence>
<keyword evidence="1" id="KW-0812">Transmembrane</keyword>
<feature type="transmembrane region" description="Helical" evidence="1">
    <location>
        <begin position="355"/>
        <end position="375"/>
    </location>
</feature>
<dbReference type="EMBL" id="JADEXQ010000031">
    <property type="protein sequence ID" value="MBE9030231.1"/>
    <property type="molecule type" value="Genomic_DNA"/>
</dbReference>
<dbReference type="PANTHER" id="PTHR43646:SF3">
    <property type="entry name" value="SLR1566 PROTEIN"/>
    <property type="match status" value="1"/>
</dbReference>
<accession>A0A928VKG6</accession>
<keyword evidence="4" id="KW-1185">Reference proteome</keyword>
<keyword evidence="1" id="KW-1133">Transmembrane helix</keyword>
<dbReference type="InterPro" id="IPR017832">
    <property type="entry name" value="Glyco_trans_2_hopen-assoc_HpnB"/>
</dbReference>
<name>A0A928VKG6_9CYAN</name>
<evidence type="ECO:0000313" key="3">
    <source>
        <dbReference type="EMBL" id="MBE9030231.1"/>
    </source>
</evidence>
<evidence type="ECO:0000259" key="2">
    <source>
        <dbReference type="Pfam" id="PF00535"/>
    </source>
</evidence>
<dbReference type="Proteomes" id="UP000625316">
    <property type="component" value="Unassembled WGS sequence"/>
</dbReference>
<feature type="transmembrane region" description="Helical" evidence="1">
    <location>
        <begin position="6"/>
        <end position="25"/>
    </location>
</feature>
<protein>
    <submittedName>
        <fullName evidence="3">Glycosyltransferase</fullName>
    </submittedName>
</protein>
<feature type="transmembrane region" description="Helical" evidence="1">
    <location>
        <begin position="330"/>
        <end position="349"/>
    </location>
</feature>
<comment type="caution">
    <text evidence="3">The sequence shown here is derived from an EMBL/GenBank/DDBJ whole genome shotgun (WGS) entry which is preliminary data.</text>
</comment>
<dbReference type="NCBIfam" id="TIGR03469">
    <property type="entry name" value="HpnB"/>
    <property type="match status" value="1"/>
</dbReference>
<keyword evidence="1" id="KW-0472">Membrane</keyword>
<dbReference type="InterPro" id="IPR029044">
    <property type="entry name" value="Nucleotide-diphossugar_trans"/>
</dbReference>
<evidence type="ECO:0000313" key="4">
    <source>
        <dbReference type="Proteomes" id="UP000625316"/>
    </source>
</evidence>
<dbReference type="Gene3D" id="3.90.550.10">
    <property type="entry name" value="Spore Coat Polysaccharide Biosynthesis Protein SpsA, Chain A"/>
    <property type="match status" value="1"/>
</dbReference>
<proteinExistence type="predicted"/>
<dbReference type="Pfam" id="PF00535">
    <property type="entry name" value="Glycos_transf_2"/>
    <property type="match status" value="1"/>
</dbReference>
<feature type="domain" description="Glycosyltransferase 2-like" evidence="2">
    <location>
        <begin position="52"/>
        <end position="230"/>
    </location>
</feature>
<gene>
    <name evidence="3" type="ORF">IQ266_10865</name>
</gene>